<dbReference type="PANTHER" id="PTHR48436:SF1">
    <property type="entry name" value="2, PUTATIVE-RELATED"/>
    <property type="match status" value="1"/>
</dbReference>
<dbReference type="OrthoDB" id="777193at2759"/>
<proteinExistence type="predicted"/>
<evidence type="ECO:0000313" key="3">
    <source>
        <dbReference type="Proteomes" id="UP001141806"/>
    </source>
</evidence>
<dbReference type="EMBL" id="JAMYWD010000005">
    <property type="protein sequence ID" value="KAJ4972354.1"/>
    <property type="molecule type" value="Genomic_DNA"/>
</dbReference>
<reference evidence="2" key="1">
    <citation type="journal article" date="2023" name="Plant J.">
        <title>The genome of the king protea, Protea cynaroides.</title>
        <authorList>
            <person name="Chang J."/>
            <person name="Duong T.A."/>
            <person name="Schoeman C."/>
            <person name="Ma X."/>
            <person name="Roodt D."/>
            <person name="Barker N."/>
            <person name="Li Z."/>
            <person name="Van de Peer Y."/>
            <person name="Mizrachi E."/>
        </authorList>
    </citation>
    <scope>NUCLEOTIDE SEQUENCE</scope>
    <source>
        <tissue evidence="2">Young leaves</tissue>
    </source>
</reference>
<dbReference type="Proteomes" id="UP001141806">
    <property type="component" value="Unassembled WGS sequence"/>
</dbReference>
<dbReference type="AlphaFoldDB" id="A0A9Q0KLC3"/>
<accession>A0A9Q0KLC3</accession>
<comment type="caution">
    <text evidence="2">The sequence shown here is derived from an EMBL/GenBank/DDBJ whole genome shotgun (WGS) entry which is preliminary data.</text>
</comment>
<evidence type="ECO:0008006" key="4">
    <source>
        <dbReference type="Google" id="ProtNLM"/>
    </source>
</evidence>
<evidence type="ECO:0000256" key="1">
    <source>
        <dbReference type="SAM" id="MobiDB-lite"/>
    </source>
</evidence>
<feature type="region of interest" description="Disordered" evidence="1">
    <location>
        <begin position="75"/>
        <end position="96"/>
    </location>
</feature>
<keyword evidence="3" id="KW-1185">Reference proteome</keyword>
<feature type="region of interest" description="Disordered" evidence="1">
    <location>
        <begin position="120"/>
        <end position="146"/>
    </location>
</feature>
<protein>
    <recommendedName>
        <fullName evidence="4">Late embryogenesis abundant protein LEA-2 subgroup domain-containing protein</fullName>
    </recommendedName>
</protein>
<sequence>MANQRVDGEDQEVLYSSYALAVYYVQSPSTVSHANSNNESALLSPYPYRSDQNFITNPCRNPNREVARLLSRYSSSRGSNNSFNHHEKKISYDGHESQGTICTENRDICLINYVEEVEHEEKEDKVVVDDDDDDDDDDDESDQGDGRRHGCWRFFSFGTSPSFAWICLQLSWRFMVSLGVALLLFYLVTKPPPPKVSIKISGIQQFRLGQGVDGSGVTTNLLTCNCSMKLLIDNKSKLYGLHIHPPLIDMSFERFLFASSQGLELYAKMNGPTTFRLYVGTRNKAMYGAGRNMEDILESGKGLQLIIRMRLSSSFRVVWNLIRPRFHHHADCVLVLNRRYDKLHYTQAYNSSCRITPYS</sequence>
<dbReference type="InterPro" id="IPR055276">
    <property type="entry name" value="NHL41-like"/>
</dbReference>
<organism evidence="2 3">
    <name type="scientific">Protea cynaroides</name>
    <dbReference type="NCBI Taxonomy" id="273540"/>
    <lineage>
        <taxon>Eukaryota</taxon>
        <taxon>Viridiplantae</taxon>
        <taxon>Streptophyta</taxon>
        <taxon>Embryophyta</taxon>
        <taxon>Tracheophyta</taxon>
        <taxon>Spermatophyta</taxon>
        <taxon>Magnoliopsida</taxon>
        <taxon>Proteales</taxon>
        <taxon>Proteaceae</taxon>
        <taxon>Protea</taxon>
    </lineage>
</organism>
<gene>
    <name evidence="2" type="ORF">NE237_005453</name>
</gene>
<evidence type="ECO:0000313" key="2">
    <source>
        <dbReference type="EMBL" id="KAJ4972354.1"/>
    </source>
</evidence>
<name>A0A9Q0KLC3_9MAGN</name>
<dbReference type="PANTHER" id="PTHR48436">
    <property type="entry name" value="2, PUTATIVE-RELATED"/>
    <property type="match status" value="1"/>
</dbReference>
<feature type="compositionally biased region" description="Acidic residues" evidence="1">
    <location>
        <begin position="129"/>
        <end position="143"/>
    </location>
</feature>